<keyword evidence="3" id="KW-1185">Reference proteome</keyword>
<dbReference type="Proteomes" id="UP000800036">
    <property type="component" value="Unassembled WGS sequence"/>
</dbReference>
<evidence type="ECO:0000256" key="1">
    <source>
        <dbReference type="SAM" id="MobiDB-lite"/>
    </source>
</evidence>
<dbReference type="AlphaFoldDB" id="A0A6A5VGQ7"/>
<gene>
    <name evidence="2" type="ORF">BU23DRAFT_566038</name>
</gene>
<organism evidence="2 3">
    <name type="scientific">Bimuria novae-zelandiae CBS 107.79</name>
    <dbReference type="NCBI Taxonomy" id="1447943"/>
    <lineage>
        <taxon>Eukaryota</taxon>
        <taxon>Fungi</taxon>
        <taxon>Dikarya</taxon>
        <taxon>Ascomycota</taxon>
        <taxon>Pezizomycotina</taxon>
        <taxon>Dothideomycetes</taxon>
        <taxon>Pleosporomycetidae</taxon>
        <taxon>Pleosporales</taxon>
        <taxon>Massarineae</taxon>
        <taxon>Didymosphaeriaceae</taxon>
        <taxon>Bimuria</taxon>
    </lineage>
</organism>
<dbReference type="EMBL" id="ML976667">
    <property type="protein sequence ID" value="KAF1976374.1"/>
    <property type="molecule type" value="Genomic_DNA"/>
</dbReference>
<proteinExistence type="predicted"/>
<reference evidence="2" key="1">
    <citation type="journal article" date="2020" name="Stud. Mycol.">
        <title>101 Dothideomycetes genomes: a test case for predicting lifestyles and emergence of pathogens.</title>
        <authorList>
            <person name="Haridas S."/>
            <person name="Albert R."/>
            <person name="Binder M."/>
            <person name="Bloem J."/>
            <person name="Labutti K."/>
            <person name="Salamov A."/>
            <person name="Andreopoulos B."/>
            <person name="Baker S."/>
            <person name="Barry K."/>
            <person name="Bills G."/>
            <person name="Bluhm B."/>
            <person name="Cannon C."/>
            <person name="Castanera R."/>
            <person name="Culley D."/>
            <person name="Daum C."/>
            <person name="Ezra D."/>
            <person name="Gonzalez J."/>
            <person name="Henrissat B."/>
            <person name="Kuo A."/>
            <person name="Liang C."/>
            <person name="Lipzen A."/>
            <person name="Lutzoni F."/>
            <person name="Magnuson J."/>
            <person name="Mondo S."/>
            <person name="Nolan M."/>
            <person name="Ohm R."/>
            <person name="Pangilinan J."/>
            <person name="Park H.-J."/>
            <person name="Ramirez L."/>
            <person name="Alfaro M."/>
            <person name="Sun H."/>
            <person name="Tritt A."/>
            <person name="Yoshinaga Y."/>
            <person name="Zwiers L.-H."/>
            <person name="Turgeon B."/>
            <person name="Goodwin S."/>
            <person name="Spatafora J."/>
            <person name="Crous P."/>
            <person name="Grigoriev I."/>
        </authorList>
    </citation>
    <scope>NUCLEOTIDE SEQUENCE</scope>
    <source>
        <strain evidence="2">CBS 107.79</strain>
    </source>
</reference>
<accession>A0A6A5VGQ7</accession>
<protein>
    <submittedName>
        <fullName evidence="2">Uncharacterized protein</fullName>
    </submittedName>
</protein>
<evidence type="ECO:0000313" key="3">
    <source>
        <dbReference type="Proteomes" id="UP000800036"/>
    </source>
</evidence>
<evidence type="ECO:0000313" key="2">
    <source>
        <dbReference type="EMBL" id="KAF1976374.1"/>
    </source>
</evidence>
<feature type="region of interest" description="Disordered" evidence="1">
    <location>
        <begin position="76"/>
        <end position="183"/>
    </location>
</feature>
<name>A0A6A5VGQ7_9PLEO</name>
<sequence>MDFRNNRRSGLYRLHPEIQAVGLRMWEEGFDPETDYPNGLINYILDLLEYVPPSEIPRVQWWISEIRRSTFDAMPTAASGTRFGTGDSGPYPREPPPSLFADSSGDEAPRPPPANPQGSRSLREPGVGSSAFSDSEGEHEEAYLGARRASQKLCEPGVGSSAFSDSEDESDGPIMLGRWLREY</sequence>